<evidence type="ECO:0000313" key="3">
    <source>
        <dbReference type="EMBL" id="AMQ57996.1"/>
    </source>
</evidence>
<feature type="signal peptide" evidence="2">
    <location>
        <begin position="1"/>
        <end position="19"/>
    </location>
</feature>
<name>A0A142ES91_9BACT</name>
<dbReference type="RefSeq" id="WP_067549915.1">
    <property type="nucleotide sequence ID" value="NZ_CP012836.1"/>
</dbReference>
<keyword evidence="2" id="KW-0732">Signal</keyword>
<evidence type="ECO:0000313" key="4">
    <source>
        <dbReference type="Proteomes" id="UP000073816"/>
    </source>
</evidence>
<feature type="chain" id="PRO_5007494864" description="Translation initiation factor IF-2" evidence="2">
    <location>
        <begin position="20"/>
        <end position="117"/>
    </location>
</feature>
<sequence>MIRILVFFLVIGLNFSVLAQTDPPKKPVPSQTAPAGAQKKVGISSASKKGALPVPSAKPTDPKGAAANPAVPGGKGPHPQGGMPGRANVRVPKARPSGPIKRPEVRPRNPRFRPPGG</sequence>
<feature type="region of interest" description="Disordered" evidence="1">
    <location>
        <begin position="19"/>
        <end position="117"/>
    </location>
</feature>
<dbReference type="PATRIC" id="fig|1727163.4.peg.3401"/>
<reference evidence="4" key="1">
    <citation type="submission" date="2015-09" db="EMBL/GenBank/DDBJ databases">
        <title>Complete sequence of Algoriphagus sp. M8-2.</title>
        <authorList>
            <person name="Shintani M."/>
        </authorList>
    </citation>
    <scope>NUCLEOTIDE SEQUENCE [LARGE SCALE GENOMIC DNA]</scope>
    <source>
        <strain evidence="4">M8-2</strain>
    </source>
</reference>
<keyword evidence="4" id="KW-1185">Reference proteome</keyword>
<organism evidence="3 4">
    <name type="scientific">Algoriphagus sanaruensis</name>
    <dbReference type="NCBI Taxonomy" id="1727163"/>
    <lineage>
        <taxon>Bacteria</taxon>
        <taxon>Pseudomonadati</taxon>
        <taxon>Bacteroidota</taxon>
        <taxon>Cytophagia</taxon>
        <taxon>Cytophagales</taxon>
        <taxon>Cyclobacteriaceae</taxon>
        <taxon>Algoriphagus</taxon>
    </lineage>
</organism>
<protein>
    <recommendedName>
        <fullName evidence="5">Translation initiation factor IF-2</fullName>
    </recommendedName>
</protein>
<dbReference type="Proteomes" id="UP000073816">
    <property type="component" value="Chromosome"/>
</dbReference>
<dbReference type="KEGG" id="alm:AO498_16200"/>
<dbReference type="EMBL" id="CP012836">
    <property type="protein sequence ID" value="AMQ57996.1"/>
    <property type="molecule type" value="Genomic_DNA"/>
</dbReference>
<dbReference type="AlphaFoldDB" id="A0A142ES91"/>
<evidence type="ECO:0000256" key="1">
    <source>
        <dbReference type="SAM" id="MobiDB-lite"/>
    </source>
</evidence>
<evidence type="ECO:0000256" key="2">
    <source>
        <dbReference type="SAM" id="SignalP"/>
    </source>
</evidence>
<reference evidence="3 4" key="2">
    <citation type="journal article" date="2016" name="Genome Announc.">
        <title>Complete Genome Sequence of Algoriphagus sp. Strain M8-2, Isolated from a Brackish Lake.</title>
        <authorList>
            <person name="Muraguchi Y."/>
            <person name="Kushimoto K."/>
            <person name="Ohtsubo Y."/>
            <person name="Suzuki T."/>
            <person name="Dohra H."/>
            <person name="Kimbara K."/>
            <person name="Shintani M."/>
        </authorList>
    </citation>
    <scope>NUCLEOTIDE SEQUENCE [LARGE SCALE GENOMIC DNA]</scope>
    <source>
        <strain evidence="3 4">M8-2</strain>
    </source>
</reference>
<dbReference type="STRING" id="1727163.AO498_16200"/>
<gene>
    <name evidence="3" type="ORF">AO498_16200</name>
</gene>
<evidence type="ECO:0008006" key="5">
    <source>
        <dbReference type="Google" id="ProtNLM"/>
    </source>
</evidence>
<accession>A0A142ES91</accession>
<proteinExistence type="predicted"/>